<keyword evidence="4" id="KW-0521">NADP</keyword>
<proteinExistence type="predicted"/>
<dbReference type="GO" id="GO:0050661">
    <property type="term" value="F:NADP binding"/>
    <property type="evidence" value="ECO:0007669"/>
    <property type="project" value="InterPro"/>
</dbReference>
<dbReference type="InterPro" id="IPR044152">
    <property type="entry name" value="YqjM-like"/>
</dbReference>
<evidence type="ECO:0000313" key="7">
    <source>
        <dbReference type="EMBL" id="GGL51691.1"/>
    </source>
</evidence>
<dbReference type="RefSeq" id="WP_373288800.1">
    <property type="nucleotide sequence ID" value="NZ_BMMZ01000002.1"/>
</dbReference>
<dbReference type="GO" id="GO:0010181">
    <property type="term" value="F:FMN binding"/>
    <property type="evidence" value="ECO:0007669"/>
    <property type="project" value="InterPro"/>
</dbReference>
<dbReference type="Pfam" id="PF00724">
    <property type="entry name" value="Oxidored_FMN"/>
    <property type="match status" value="1"/>
</dbReference>
<name>A0A917S1C9_9ACTN</name>
<evidence type="ECO:0000256" key="4">
    <source>
        <dbReference type="ARBA" id="ARBA00022857"/>
    </source>
</evidence>
<dbReference type="PANTHER" id="PTHR43303:SF4">
    <property type="entry name" value="NADPH DEHYDROGENASE C23G7.10C-RELATED"/>
    <property type="match status" value="1"/>
</dbReference>
<dbReference type="Gene3D" id="3.20.20.70">
    <property type="entry name" value="Aldolase class I"/>
    <property type="match status" value="1"/>
</dbReference>
<keyword evidence="8" id="KW-1185">Reference proteome</keyword>
<organism evidence="7 8">
    <name type="scientific">Microlunatus endophyticus</name>
    <dbReference type="NCBI Taxonomy" id="1716077"/>
    <lineage>
        <taxon>Bacteria</taxon>
        <taxon>Bacillati</taxon>
        <taxon>Actinomycetota</taxon>
        <taxon>Actinomycetes</taxon>
        <taxon>Propionibacteriales</taxon>
        <taxon>Propionibacteriaceae</taxon>
        <taxon>Microlunatus</taxon>
    </lineage>
</organism>
<evidence type="ECO:0000256" key="3">
    <source>
        <dbReference type="ARBA" id="ARBA00022643"/>
    </source>
</evidence>
<dbReference type="AlphaFoldDB" id="A0A917S1C9"/>
<accession>A0A917S1C9</accession>
<evidence type="ECO:0000256" key="5">
    <source>
        <dbReference type="ARBA" id="ARBA00023002"/>
    </source>
</evidence>
<protein>
    <submittedName>
        <fullName evidence="7">Oxidoreductase</fullName>
    </submittedName>
</protein>
<dbReference type="Proteomes" id="UP000613840">
    <property type="component" value="Unassembled WGS sequence"/>
</dbReference>
<evidence type="ECO:0000256" key="1">
    <source>
        <dbReference type="ARBA" id="ARBA00001917"/>
    </source>
</evidence>
<reference evidence="7" key="2">
    <citation type="submission" date="2020-09" db="EMBL/GenBank/DDBJ databases">
        <authorList>
            <person name="Sun Q."/>
            <person name="Zhou Y."/>
        </authorList>
    </citation>
    <scope>NUCLEOTIDE SEQUENCE</scope>
    <source>
        <strain evidence="7">CGMCC 4.7306</strain>
    </source>
</reference>
<dbReference type="InterPro" id="IPR013785">
    <property type="entry name" value="Aldolase_TIM"/>
</dbReference>
<comment type="cofactor">
    <cofactor evidence="1">
        <name>FMN</name>
        <dbReference type="ChEBI" id="CHEBI:58210"/>
    </cofactor>
</comment>
<feature type="domain" description="NADH:flavin oxidoreductase/NADH oxidase N-terminal" evidence="6">
    <location>
        <begin position="21"/>
        <end position="366"/>
    </location>
</feature>
<keyword evidence="3" id="KW-0288">FMN</keyword>
<sequence>MELAGRNSPRAGSVVAGVTLLFEPYTLRTLTFRNRIWVAPMCQYSAEPDGPEAGVPNDWHFAHLASRATGGAGLVITEATAVSPVGRISPQDLGIWNDRQVEAFSRITAFIASQGAVPGIQLAHAGRKASTAPPWNSGGLVTSRDGGWEPVGPSPIAFSEDLATPHELTADEIAGIVEEFRAAAERALAAGFKVAEVHGAHGYLTHQFLSPISNHRIDGYGGSFENRIRFALEVTDAVRSVWPEELPVLFRVSATDWLAEAGDERPSWTVDDTVELARRLKEHGVDLIDTSTGGNVAGAKIALGPAYQVPFARRIRDEAGIASGAVGLITEPVQAEKIVADGDADVVLLARELLRDPYWPLHAARELGVDVTVPEQYARAF</sequence>
<gene>
    <name evidence="7" type="ORF">GCM10011575_07440</name>
</gene>
<evidence type="ECO:0000256" key="2">
    <source>
        <dbReference type="ARBA" id="ARBA00022630"/>
    </source>
</evidence>
<dbReference type="PANTHER" id="PTHR43303">
    <property type="entry name" value="NADPH DEHYDROGENASE C23G7.10C-RELATED"/>
    <property type="match status" value="1"/>
</dbReference>
<evidence type="ECO:0000259" key="6">
    <source>
        <dbReference type="Pfam" id="PF00724"/>
    </source>
</evidence>
<evidence type="ECO:0000313" key="8">
    <source>
        <dbReference type="Proteomes" id="UP000613840"/>
    </source>
</evidence>
<dbReference type="SUPFAM" id="SSF51395">
    <property type="entry name" value="FMN-linked oxidoreductases"/>
    <property type="match status" value="1"/>
</dbReference>
<reference evidence="7" key="1">
    <citation type="journal article" date="2014" name="Int. J. Syst. Evol. Microbiol.">
        <title>Complete genome sequence of Corynebacterium casei LMG S-19264T (=DSM 44701T), isolated from a smear-ripened cheese.</title>
        <authorList>
            <consortium name="US DOE Joint Genome Institute (JGI-PGF)"/>
            <person name="Walter F."/>
            <person name="Albersmeier A."/>
            <person name="Kalinowski J."/>
            <person name="Ruckert C."/>
        </authorList>
    </citation>
    <scope>NUCLEOTIDE SEQUENCE</scope>
    <source>
        <strain evidence="7">CGMCC 4.7306</strain>
    </source>
</reference>
<dbReference type="InterPro" id="IPR001155">
    <property type="entry name" value="OxRdtase_FMN_N"/>
</dbReference>
<dbReference type="EMBL" id="BMMZ01000002">
    <property type="protein sequence ID" value="GGL51691.1"/>
    <property type="molecule type" value="Genomic_DNA"/>
</dbReference>
<comment type="caution">
    <text evidence="7">The sequence shown here is derived from an EMBL/GenBank/DDBJ whole genome shotgun (WGS) entry which is preliminary data.</text>
</comment>
<keyword evidence="5" id="KW-0560">Oxidoreductase</keyword>
<keyword evidence="2" id="KW-0285">Flavoprotein</keyword>
<dbReference type="CDD" id="cd02932">
    <property type="entry name" value="OYE_YqiM_FMN"/>
    <property type="match status" value="1"/>
</dbReference>
<dbReference type="GO" id="GO:0003959">
    <property type="term" value="F:NADPH dehydrogenase activity"/>
    <property type="evidence" value="ECO:0007669"/>
    <property type="project" value="InterPro"/>
</dbReference>